<evidence type="ECO:0000256" key="2">
    <source>
        <dbReference type="ARBA" id="ARBA00023002"/>
    </source>
</evidence>
<protein>
    <submittedName>
        <fullName evidence="4">Quinone oxidoreductase</fullName>
        <ecNumber evidence="4">1.6.5.5</ecNumber>
    </submittedName>
</protein>
<dbReference type="FunFam" id="3.40.50.720:FF:000053">
    <property type="entry name" value="Quinone oxidoreductase 1"/>
    <property type="match status" value="1"/>
</dbReference>
<dbReference type="AlphaFoldDB" id="A0A3B0TE01"/>
<dbReference type="CDD" id="cd05286">
    <property type="entry name" value="QOR2"/>
    <property type="match status" value="1"/>
</dbReference>
<dbReference type="EMBL" id="UOEM01000074">
    <property type="protein sequence ID" value="VAW14363.1"/>
    <property type="molecule type" value="Genomic_DNA"/>
</dbReference>
<dbReference type="PANTHER" id="PTHR48106:SF13">
    <property type="entry name" value="QUINONE OXIDOREDUCTASE-RELATED"/>
    <property type="match status" value="1"/>
</dbReference>
<accession>A0A3B0TE01</accession>
<dbReference type="InterPro" id="IPR020843">
    <property type="entry name" value="ER"/>
</dbReference>
<dbReference type="SUPFAM" id="SSF51735">
    <property type="entry name" value="NAD(P)-binding Rossmann-fold domains"/>
    <property type="match status" value="1"/>
</dbReference>
<evidence type="ECO:0000259" key="3">
    <source>
        <dbReference type="SMART" id="SM00829"/>
    </source>
</evidence>
<dbReference type="Pfam" id="PF08240">
    <property type="entry name" value="ADH_N"/>
    <property type="match status" value="1"/>
</dbReference>
<dbReference type="GO" id="GO:0003960">
    <property type="term" value="F:quinone reductase (NADPH) activity"/>
    <property type="evidence" value="ECO:0007669"/>
    <property type="project" value="UniProtKB-EC"/>
</dbReference>
<evidence type="ECO:0000313" key="4">
    <source>
        <dbReference type="EMBL" id="VAW14363.1"/>
    </source>
</evidence>
<dbReference type="Gene3D" id="3.40.50.720">
    <property type="entry name" value="NAD(P)-binding Rossmann-like Domain"/>
    <property type="match status" value="1"/>
</dbReference>
<gene>
    <name evidence="4" type="ORF">MNBD_ALPHA09-1442</name>
</gene>
<name>A0A3B0TE01_9ZZZZ</name>
<dbReference type="SUPFAM" id="SSF50129">
    <property type="entry name" value="GroES-like"/>
    <property type="match status" value="1"/>
</dbReference>
<dbReference type="PANTHER" id="PTHR48106">
    <property type="entry name" value="QUINONE OXIDOREDUCTASE PIG3-RELATED"/>
    <property type="match status" value="1"/>
</dbReference>
<evidence type="ECO:0000256" key="1">
    <source>
        <dbReference type="ARBA" id="ARBA00022857"/>
    </source>
</evidence>
<dbReference type="InterPro" id="IPR036291">
    <property type="entry name" value="NAD(P)-bd_dom_sf"/>
</dbReference>
<dbReference type="EC" id="1.6.5.5" evidence="4"/>
<dbReference type="SMART" id="SM00829">
    <property type="entry name" value="PKS_ER"/>
    <property type="match status" value="1"/>
</dbReference>
<keyword evidence="1" id="KW-0521">NADP</keyword>
<proteinExistence type="predicted"/>
<dbReference type="GO" id="GO:0035925">
    <property type="term" value="F:mRNA 3'-UTR AU-rich region binding"/>
    <property type="evidence" value="ECO:0007669"/>
    <property type="project" value="TreeGrafter"/>
</dbReference>
<dbReference type="GO" id="GO:0070402">
    <property type="term" value="F:NADPH binding"/>
    <property type="evidence" value="ECO:0007669"/>
    <property type="project" value="TreeGrafter"/>
</dbReference>
<feature type="domain" description="Enoyl reductase (ER)" evidence="3">
    <location>
        <begin position="11"/>
        <end position="322"/>
    </location>
</feature>
<keyword evidence="2 4" id="KW-0560">Oxidoreductase</keyword>
<dbReference type="InterPro" id="IPR013154">
    <property type="entry name" value="ADH-like_N"/>
</dbReference>
<dbReference type="GO" id="GO:0005829">
    <property type="term" value="C:cytosol"/>
    <property type="evidence" value="ECO:0007669"/>
    <property type="project" value="TreeGrafter"/>
</dbReference>
<dbReference type="Pfam" id="PF13602">
    <property type="entry name" value="ADH_zinc_N_2"/>
    <property type="match status" value="1"/>
</dbReference>
<dbReference type="InterPro" id="IPR047618">
    <property type="entry name" value="QOR-like"/>
</dbReference>
<organism evidence="4">
    <name type="scientific">hydrothermal vent metagenome</name>
    <dbReference type="NCBI Taxonomy" id="652676"/>
    <lineage>
        <taxon>unclassified sequences</taxon>
        <taxon>metagenomes</taxon>
        <taxon>ecological metagenomes</taxon>
    </lineage>
</organism>
<reference evidence="4" key="1">
    <citation type="submission" date="2018-06" db="EMBL/GenBank/DDBJ databases">
        <authorList>
            <person name="Zhirakovskaya E."/>
        </authorList>
    </citation>
    <scope>NUCLEOTIDE SEQUENCE</scope>
</reference>
<sequence length="324" mass="33861">MPYAIFAPRAGGPDTLEKRDIDLPVPGKGQVLIRQTAVGVNYIDIYFRQGLYPWPVEEDLILGSEGAGVAEALGSGVTGFAEGARVAYTFPNGAYATHRLVPATHLVELPDGIDDKTAAAIMLKGLTAHYLIHRSYKVAAGDTVLVHAAAGGVGLIVGQWLAALGVTAIGTAGGAKKCALAAANGYAHTIDYRSEDVAARVAEITGGAGVDAVYDSVGKDTYEGSLAALKTFGTFVSFGQSSGPVTDFKLTDLAKKSLTATRPTLFHFIADRDYLENAAAELFAMVKSGKIKVAVNQTLPLDQAAQAHRLLEGRKTTGCTVLVP</sequence>
<dbReference type="Gene3D" id="3.90.180.10">
    <property type="entry name" value="Medium-chain alcohol dehydrogenases, catalytic domain"/>
    <property type="match status" value="1"/>
</dbReference>
<dbReference type="InterPro" id="IPR011032">
    <property type="entry name" value="GroES-like_sf"/>
</dbReference>